<organism evidence="2 3">
    <name type="scientific">Ichthyophthirius multifiliis</name>
    <name type="common">White spot disease agent</name>
    <name type="synonym">Ich</name>
    <dbReference type="NCBI Taxonomy" id="5932"/>
    <lineage>
        <taxon>Eukaryota</taxon>
        <taxon>Sar</taxon>
        <taxon>Alveolata</taxon>
        <taxon>Ciliophora</taxon>
        <taxon>Intramacronucleata</taxon>
        <taxon>Oligohymenophorea</taxon>
        <taxon>Hymenostomatida</taxon>
        <taxon>Ophryoglenina</taxon>
        <taxon>Ichthyophthirius</taxon>
    </lineage>
</organism>
<feature type="coiled-coil region" evidence="1">
    <location>
        <begin position="99"/>
        <end position="133"/>
    </location>
</feature>
<dbReference type="GeneID" id="14906815"/>
<evidence type="ECO:0000313" key="2">
    <source>
        <dbReference type="EMBL" id="EGR30701.1"/>
    </source>
</evidence>
<reference evidence="2 3" key="1">
    <citation type="submission" date="2011-07" db="EMBL/GenBank/DDBJ databases">
        <authorList>
            <person name="Coyne R."/>
            <person name="Brami D."/>
            <person name="Johnson J."/>
            <person name="Hostetler J."/>
            <person name="Hannick L."/>
            <person name="Clark T."/>
            <person name="Cassidy-Hanley D."/>
            <person name="Inman J."/>
        </authorList>
    </citation>
    <scope>NUCLEOTIDE SEQUENCE [LARGE SCALE GENOMIC DNA]</scope>
    <source>
        <strain evidence="2 3">G5</strain>
    </source>
</reference>
<dbReference type="OMA" id="KWELQYL"/>
<keyword evidence="3" id="KW-1185">Reference proteome</keyword>
<evidence type="ECO:0000256" key="1">
    <source>
        <dbReference type="SAM" id="Coils"/>
    </source>
</evidence>
<dbReference type="InParanoid" id="G0QVQ7"/>
<gene>
    <name evidence="2" type="ORF">IMG5_125410</name>
</gene>
<evidence type="ECO:0000313" key="3">
    <source>
        <dbReference type="Proteomes" id="UP000008983"/>
    </source>
</evidence>
<sequence>MKDNVLKNKNYYPQNQIAFDIKQQQDKYIINMSNQLLSNTTLSVDRYNEKMQNFLKRSQVSKDQISQYTSLHSFDQKVSIDLIPQIIEELIQYEQECIKNDQYLEAEKCVKKIEELQQEEIKLSQKLIRNKNKNEILELEEMNLRQYKEFNETWDKAIFDYKNELHEQEIQLNQFHQQQQEQFDIDMKNQAPPKVKYSVEVLQLRNLLNQLIQAQALQNKLENMLQCKIRMRKQEMNKYAQWLQNMKQELTQKQGIEISKVIAEGEVRKSKIQGGQLLEKGRVGSFGKTNDVKRRINKGKRGQNETNIERKRIGNIREQQIKNLSKKE</sequence>
<dbReference type="AlphaFoldDB" id="G0QVQ7"/>
<name>G0QVQ7_ICHMU</name>
<proteinExistence type="predicted"/>
<dbReference type="EMBL" id="GL983953">
    <property type="protein sequence ID" value="EGR30701.1"/>
    <property type="molecule type" value="Genomic_DNA"/>
</dbReference>
<dbReference type="OrthoDB" id="10623194at2759"/>
<dbReference type="RefSeq" id="XP_004032288.1">
    <property type="nucleotide sequence ID" value="XM_004032240.1"/>
</dbReference>
<dbReference type="Proteomes" id="UP000008983">
    <property type="component" value="Unassembled WGS sequence"/>
</dbReference>
<protein>
    <submittedName>
        <fullName evidence="2">Uncharacterized protein</fullName>
    </submittedName>
</protein>
<keyword evidence="1" id="KW-0175">Coiled coil</keyword>
<accession>G0QVQ7</accession>